<comment type="caution">
    <text evidence="8">The sequence shown here is derived from an EMBL/GenBank/DDBJ whole genome shotgun (WGS) entry which is preliminary data.</text>
</comment>
<dbReference type="GO" id="GO:0051321">
    <property type="term" value="P:meiotic cell cycle"/>
    <property type="evidence" value="ECO:0007669"/>
    <property type="project" value="TreeGrafter"/>
</dbReference>
<evidence type="ECO:0000256" key="5">
    <source>
        <dbReference type="RuleBase" id="RU363050"/>
    </source>
</evidence>
<dbReference type="GO" id="GO:0000278">
    <property type="term" value="P:mitotic cell cycle"/>
    <property type="evidence" value="ECO:0007669"/>
    <property type="project" value="TreeGrafter"/>
</dbReference>
<comment type="similarity">
    <text evidence="1 5">Belongs to the TUBGCP family.</text>
</comment>
<evidence type="ECO:0000259" key="7">
    <source>
        <dbReference type="Pfam" id="PF17681"/>
    </source>
</evidence>
<keyword evidence="9" id="KW-1185">Reference proteome</keyword>
<dbReference type="GO" id="GO:0005874">
    <property type="term" value="C:microtubule"/>
    <property type="evidence" value="ECO:0007669"/>
    <property type="project" value="UniProtKB-KW"/>
</dbReference>
<evidence type="ECO:0000313" key="9">
    <source>
        <dbReference type="Proteomes" id="UP001285354"/>
    </source>
</evidence>
<gene>
    <name evidence="8" type="ORF">QTJ16_000632</name>
</gene>
<dbReference type="Pfam" id="PF04130">
    <property type="entry name" value="GCP_C_terminal"/>
    <property type="match status" value="1"/>
</dbReference>
<dbReference type="Proteomes" id="UP001285354">
    <property type="component" value="Unassembled WGS sequence"/>
</dbReference>
<dbReference type="InterPro" id="IPR040457">
    <property type="entry name" value="GCP_C"/>
</dbReference>
<dbReference type="Gene3D" id="1.20.120.1900">
    <property type="entry name" value="Gamma-tubulin complex, C-terminal domain"/>
    <property type="match status" value="1"/>
</dbReference>
<dbReference type="AlphaFoldDB" id="A0AAD9T6R9"/>
<keyword evidence="2 5" id="KW-0963">Cytoplasm</keyword>
<dbReference type="InterPro" id="IPR042241">
    <property type="entry name" value="GCP_C_sf"/>
</dbReference>
<comment type="subcellular location">
    <subcellularLocation>
        <location evidence="5">Cytoplasm</location>
        <location evidence="5">Cytoskeleton</location>
        <location evidence="5">Microtubule organizing center</location>
    </subcellularLocation>
</comment>
<dbReference type="EMBL" id="JAUBYV010000001">
    <property type="protein sequence ID" value="KAK2629812.1"/>
    <property type="molecule type" value="Genomic_DNA"/>
</dbReference>
<evidence type="ECO:0000259" key="6">
    <source>
        <dbReference type="Pfam" id="PF04130"/>
    </source>
</evidence>
<keyword evidence="4 5" id="KW-0206">Cytoskeleton</keyword>
<dbReference type="InterPro" id="IPR041470">
    <property type="entry name" value="GCP_N"/>
</dbReference>
<evidence type="ECO:0000256" key="1">
    <source>
        <dbReference type="ARBA" id="ARBA00010337"/>
    </source>
</evidence>
<accession>A0AAD9T6R9</accession>
<sequence length="373" mass="42346">MVLMGFEGQYIQFAKTYDPSAEIDRLSGPVFIILPGLDPSLRDLTTGILEMATYHGALEAFIDVQGSAELGLVNHALSAAIRKLVLDYLILIAQLETQFLSNPSFTLHALNVHTIPTRHIMSQLYTVAQAIITRSSLSDDDIDLDMDFEIQDILETLQDGDLSPGSRKKIVCKGGNVLGLITKRLELFSGDPAARATLISLLQDASRPYMRMLNDWLYHGTINDLYSEFLVKERKSIKREQVSEDYTDDYWEKRYTIRDNMPPQLQSVQQKILSAGKYLNVVRECRGIDISRSINNIPTTLDDSRLFDNINDAYVYANKSLLNLLFSTYALPARLHSMKHYFFLSQSDFLSHFLDLASPELRKPVDKVSYYLN</sequence>
<dbReference type="InterPro" id="IPR007259">
    <property type="entry name" value="GCP"/>
</dbReference>
<dbReference type="GO" id="GO:0043015">
    <property type="term" value="F:gamma-tubulin binding"/>
    <property type="evidence" value="ECO:0007669"/>
    <property type="project" value="InterPro"/>
</dbReference>
<dbReference type="GO" id="GO:0051225">
    <property type="term" value="P:spindle assembly"/>
    <property type="evidence" value="ECO:0007669"/>
    <property type="project" value="TreeGrafter"/>
</dbReference>
<keyword evidence="3 5" id="KW-0493">Microtubule</keyword>
<dbReference type="GO" id="GO:0000922">
    <property type="term" value="C:spindle pole"/>
    <property type="evidence" value="ECO:0007669"/>
    <property type="project" value="InterPro"/>
</dbReference>
<dbReference type="GO" id="GO:0044732">
    <property type="term" value="C:mitotic spindle pole body"/>
    <property type="evidence" value="ECO:0007669"/>
    <property type="project" value="TreeGrafter"/>
</dbReference>
<dbReference type="PANTHER" id="PTHR19302:SF13">
    <property type="entry name" value="GAMMA-TUBULIN COMPLEX COMPONENT 2"/>
    <property type="match status" value="1"/>
</dbReference>
<protein>
    <recommendedName>
        <fullName evidence="5">Spindle pole body component</fullName>
    </recommendedName>
</protein>
<evidence type="ECO:0000313" key="8">
    <source>
        <dbReference type="EMBL" id="KAK2629812.1"/>
    </source>
</evidence>
<reference evidence="8" key="1">
    <citation type="submission" date="2023-06" db="EMBL/GenBank/DDBJ databases">
        <title>Draft genome of Marssonina rosae.</title>
        <authorList>
            <person name="Cheng Q."/>
        </authorList>
    </citation>
    <scope>NUCLEOTIDE SEQUENCE</scope>
    <source>
        <strain evidence="8">R4</strain>
    </source>
</reference>
<organism evidence="8 9">
    <name type="scientific">Diplocarpon rosae</name>
    <dbReference type="NCBI Taxonomy" id="946125"/>
    <lineage>
        <taxon>Eukaryota</taxon>
        <taxon>Fungi</taxon>
        <taxon>Dikarya</taxon>
        <taxon>Ascomycota</taxon>
        <taxon>Pezizomycotina</taxon>
        <taxon>Leotiomycetes</taxon>
        <taxon>Helotiales</taxon>
        <taxon>Drepanopezizaceae</taxon>
        <taxon>Diplocarpon</taxon>
    </lineage>
</organism>
<name>A0AAD9T6R9_9HELO</name>
<dbReference type="GO" id="GO:0051011">
    <property type="term" value="F:microtubule minus-end binding"/>
    <property type="evidence" value="ECO:0007669"/>
    <property type="project" value="TreeGrafter"/>
</dbReference>
<proteinExistence type="inferred from homology"/>
<dbReference type="GO" id="GO:0031122">
    <property type="term" value="P:cytoplasmic microtubule organization"/>
    <property type="evidence" value="ECO:0007669"/>
    <property type="project" value="TreeGrafter"/>
</dbReference>
<feature type="domain" description="Gamma tubulin complex component C-terminal" evidence="6">
    <location>
        <begin position="331"/>
        <end position="367"/>
    </location>
</feature>
<evidence type="ECO:0000256" key="4">
    <source>
        <dbReference type="ARBA" id="ARBA00023212"/>
    </source>
</evidence>
<evidence type="ECO:0000256" key="3">
    <source>
        <dbReference type="ARBA" id="ARBA00022701"/>
    </source>
</evidence>
<evidence type="ECO:0000256" key="2">
    <source>
        <dbReference type="ARBA" id="ARBA00022490"/>
    </source>
</evidence>
<dbReference type="GO" id="GO:0007020">
    <property type="term" value="P:microtubule nucleation"/>
    <property type="evidence" value="ECO:0007669"/>
    <property type="project" value="InterPro"/>
</dbReference>
<dbReference type="Pfam" id="PF17681">
    <property type="entry name" value="GCP_N_terminal"/>
    <property type="match status" value="1"/>
</dbReference>
<feature type="domain" description="Gamma tubulin complex component protein N-terminal" evidence="7">
    <location>
        <begin position="2"/>
        <end position="326"/>
    </location>
</feature>
<dbReference type="GO" id="GO:0000930">
    <property type="term" value="C:gamma-tubulin complex"/>
    <property type="evidence" value="ECO:0007669"/>
    <property type="project" value="TreeGrafter"/>
</dbReference>
<dbReference type="PANTHER" id="PTHR19302">
    <property type="entry name" value="GAMMA TUBULIN COMPLEX PROTEIN"/>
    <property type="match status" value="1"/>
</dbReference>